<comment type="caution">
    <text evidence="1">The sequence shown here is derived from an EMBL/GenBank/DDBJ whole genome shotgun (WGS) entry which is preliminary data.</text>
</comment>
<reference evidence="1" key="1">
    <citation type="submission" date="2022-10" db="EMBL/GenBank/DDBJ databases">
        <title>Culturing micro-colonial fungi from biological soil crusts in the Mojave desert and describing Neophaeococcomyces mojavensis, and introducing the new genera and species Taxawa tesnikishii.</title>
        <authorList>
            <person name="Kurbessoian T."/>
            <person name="Stajich J.E."/>
        </authorList>
    </citation>
    <scope>NUCLEOTIDE SEQUENCE</scope>
    <source>
        <strain evidence="1">JES_112</strain>
    </source>
</reference>
<gene>
    <name evidence="1" type="ORF">H2198_008382</name>
</gene>
<dbReference type="EMBL" id="JAPDRQ010000203">
    <property type="protein sequence ID" value="KAJ9652343.1"/>
    <property type="molecule type" value="Genomic_DNA"/>
</dbReference>
<proteinExistence type="predicted"/>
<dbReference type="Proteomes" id="UP001172386">
    <property type="component" value="Unassembled WGS sequence"/>
</dbReference>
<evidence type="ECO:0000313" key="2">
    <source>
        <dbReference type="Proteomes" id="UP001172386"/>
    </source>
</evidence>
<name>A0ACC2ZXH5_9EURO</name>
<protein>
    <submittedName>
        <fullName evidence="1">Uncharacterized protein</fullName>
    </submittedName>
</protein>
<organism evidence="1 2">
    <name type="scientific">Neophaeococcomyces mojaviensis</name>
    <dbReference type="NCBI Taxonomy" id="3383035"/>
    <lineage>
        <taxon>Eukaryota</taxon>
        <taxon>Fungi</taxon>
        <taxon>Dikarya</taxon>
        <taxon>Ascomycota</taxon>
        <taxon>Pezizomycotina</taxon>
        <taxon>Eurotiomycetes</taxon>
        <taxon>Chaetothyriomycetidae</taxon>
        <taxon>Chaetothyriales</taxon>
        <taxon>Chaetothyriales incertae sedis</taxon>
        <taxon>Neophaeococcomyces</taxon>
    </lineage>
</organism>
<keyword evidence="2" id="KW-1185">Reference proteome</keyword>
<sequence length="518" mass="59535">MSTCSGSVRKSHDEDEHTPLKQKIDDYNFDSASEFEAWSTPPSTSFMSSCTLLHCNTTFSRFLAVPITFVQSRIRVRKEQMNSGQEKLHNTAYLDGMRGLAAFAVFLCHLSYGTWDITHVYGAGEPGEKSENTYLLQLPIVRLFYCGPPMVAIFFVISGYALSCKPLKQMRSRDFDGLMTTLASSVFRRALRLFLPCFISTFLVACLAQLGIYKVTEDFAYDMRAVHEDHPWTAPDAITQLLDWMHKMLDFVNLFDWSLYSGSIDLDRHLWTIPVEMRCSMALFLTHVLVARMSSRRRILTMGFLIGWATYWNRWEWAPFLAGCVLAELDLREAAKEDTLSLGDVQESKTLAKIHSFWWKYVCWVTFVAGLYLASYPDADGHITPGYVTLTSMIPERYTEKHRFWANIGAVMIVWSASNLELIRRIFTSSPLQWLGKISFPLYILHGPVIHTFGYMAMDKTWESIGGYDDFERFKQGYVFAALLIVAVTLWVSDIFLRVVDTRCVRFARWLEGRFFAP</sequence>
<evidence type="ECO:0000313" key="1">
    <source>
        <dbReference type="EMBL" id="KAJ9652343.1"/>
    </source>
</evidence>
<accession>A0ACC2ZXH5</accession>